<protein>
    <submittedName>
        <fullName evidence="1">Uncharacterized protein</fullName>
    </submittedName>
</protein>
<name>A0ACC2KKA6_PERAE</name>
<dbReference type="Proteomes" id="UP001234297">
    <property type="component" value="Chromosome 9"/>
</dbReference>
<evidence type="ECO:0000313" key="1">
    <source>
        <dbReference type="EMBL" id="KAJ8621404.1"/>
    </source>
</evidence>
<keyword evidence="2" id="KW-1185">Reference proteome</keyword>
<evidence type="ECO:0000313" key="2">
    <source>
        <dbReference type="Proteomes" id="UP001234297"/>
    </source>
</evidence>
<organism evidence="1 2">
    <name type="scientific">Persea americana</name>
    <name type="common">Avocado</name>
    <dbReference type="NCBI Taxonomy" id="3435"/>
    <lineage>
        <taxon>Eukaryota</taxon>
        <taxon>Viridiplantae</taxon>
        <taxon>Streptophyta</taxon>
        <taxon>Embryophyta</taxon>
        <taxon>Tracheophyta</taxon>
        <taxon>Spermatophyta</taxon>
        <taxon>Magnoliopsida</taxon>
        <taxon>Magnoliidae</taxon>
        <taxon>Laurales</taxon>
        <taxon>Lauraceae</taxon>
        <taxon>Persea</taxon>
    </lineage>
</organism>
<reference evidence="1 2" key="1">
    <citation type="journal article" date="2022" name="Hortic Res">
        <title>A haplotype resolved chromosomal level avocado genome allows analysis of novel avocado genes.</title>
        <authorList>
            <person name="Nath O."/>
            <person name="Fletcher S.J."/>
            <person name="Hayward A."/>
            <person name="Shaw L.M."/>
            <person name="Masouleh A.K."/>
            <person name="Furtado A."/>
            <person name="Henry R.J."/>
            <person name="Mitter N."/>
        </authorList>
    </citation>
    <scope>NUCLEOTIDE SEQUENCE [LARGE SCALE GENOMIC DNA]</scope>
    <source>
        <strain evidence="2">cv. Hass</strain>
    </source>
</reference>
<gene>
    <name evidence="1" type="ORF">MRB53_029933</name>
</gene>
<accession>A0ACC2KKA6</accession>
<dbReference type="EMBL" id="CM056817">
    <property type="protein sequence ID" value="KAJ8621404.1"/>
    <property type="molecule type" value="Genomic_DNA"/>
</dbReference>
<comment type="caution">
    <text evidence="1">The sequence shown here is derived from an EMBL/GenBank/DDBJ whole genome shotgun (WGS) entry which is preliminary data.</text>
</comment>
<sequence>MFTIEAQMVGLVHVNVALLLRSPKPIHFNCQFRNVVMISFKQFLFCRLQRPDRHDFLQCIRRFLFR</sequence>
<proteinExistence type="predicted"/>